<dbReference type="Proteomes" id="UP000038045">
    <property type="component" value="Unplaced"/>
</dbReference>
<dbReference type="STRING" id="131310.A0A0N4ZVH4"/>
<organism evidence="3 4">
    <name type="scientific">Parastrongyloides trichosuri</name>
    <name type="common">Possum-specific nematode worm</name>
    <dbReference type="NCBI Taxonomy" id="131310"/>
    <lineage>
        <taxon>Eukaryota</taxon>
        <taxon>Metazoa</taxon>
        <taxon>Ecdysozoa</taxon>
        <taxon>Nematoda</taxon>
        <taxon>Chromadorea</taxon>
        <taxon>Rhabditida</taxon>
        <taxon>Tylenchina</taxon>
        <taxon>Panagrolaimomorpha</taxon>
        <taxon>Strongyloidoidea</taxon>
        <taxon>Strongyloididae</taxon>
        <taxon>Parastrongyloides</taxon>
    </lineage>
</organism>
<reference evidence="4" key="1">
    <citation type="submission" date="2017-02" db="UniProtKB">
        <authorList>
            <consortium name="WormBaseParasite"/>
        </authorList>
    </citation>
    <scope>IDENTIFICATION</scope>
</reference>
<protein>
    <submittedName>
        <fullName evidence="4">GYF domain-containing protein</fullName>
    </submittedName>
</protein>
<dbReference type="InterPro" id="IPR039905">
    <property type="entry name" value="CD2BP2/Lin1"/>
</dbReference>
<evidence type="ECO:0000313" key="3">
    <source>
        <dbReference type="Proteomes" id="UP000038045"/>
    </source>
</evidence>
<proteinExistence type="predicted"/>
<dbReference type="InterPro" id="IPR035445">
    <property type="entry name" value="GYF-like_dom_sf"/>
</dbReference>
<feature type="region of interest" description="Disordered" evidence="2">
    <location>
        <begin position="1"/>
        <end position="56"/>
    </location>
</feature>
<accession>A0A0N4ZVH4</accession>
<dbReference type="GO" id="GO:0005682">
    <property type="term" value="C:U5 snRNP"/>
    <property type="evidence" value="ECO:0007669"/>
    <property type="project" value="InterPro"/>
</dbReference>
<dbReference type="WBParaSite" id="PTRK_0001257800.1">
    <property type="protein sequence ID" value="PTRK_0001257800.1"/>
    <property type="gene ID" value="PTRK_0001257800"/>
</dbReference>
<sequence>MSKRQVKFEDDTQDDLQWRKRQKQEILDNINNEPEEGTAKLKSKHTLDSDEEEEDEFVKMDIKKIDGQEEATVQYDGDIKITPFNMKDEEDDGDFDTAGNFIFKKDDEQFKDQWLETVDWEAVKARESKGQTFETTIDTPSEIISTEQKKLLFQKLLTILKPKEDINKALKRLNSANKLNAAEKRKLRWAAKKAGKEYVDDFGKLIEELTEIADKLLNEGNTEAYQMTYEMITSEINNIIRKNDEAFDMFGDSENIESNDNPKHNMLDEVMWEYKKENSQNSNILGPYSTSDIIKKQNNGEMKEGFCRKIGTKEFHNIKRIDFDLYE</sequence>
<dbReference type="AlphaFoldDB" id="A0A0N4ZVH4"/>
<dbReference type="PANTHER" id="PTHR13138:SF3">
    <property type="entry name" value="CD2 ANTIGEN CYTOPLASMIC TAIL-BINDING PROTEIN 2"/>
    <property type="match status" value="1"/>
</dbReference>
<evidence type="ECO:0000256" key="1">
    <source>
        <dbReference type="SAM" id="Coils"/>
    </source>
</evidence>
<feature type="coiled-coil region" evidence="1">
    <location>
        <begin position="166"/>
        <end position="219"/>
    </location>
</feature>
<feature type="compositionally biased region" description="Basic and acidic residues" evidence="2">
    <location>
        <begin position="1"/>
        <end position="10"/>
    </location>
</feature>
<dbReference type="PANTHER" id="PTHR13138">
    <property type="entry name" value="PROTEIN LIN1"/>
    <property type="match status" value="1"/>
</dbReference>
<dbReference type="Gene3D" id="3.30.1490.40">
    <property type="match status" value="1"/>
</dbReference>
<dbReference type="SUPFAM" id="SSF55277">
    <property type="entry name" value="GYF domain"/>
    <property type="match status" value="1"/>
</dbReference>
<keyword evidence="1" id="KW-0175">Coiled coil</keyword>
<evidence type="ECO:0000256" key="2">
    <source>
        <dbReference type="SAM" id="MobiDB-lite"/>
    </source>
</evidence>
<evidence type="ECO:0000313" key="4">
    <source>
        <dbReference type="WBParaSite" id="PTRK_0001257800.1"/>
    </source>
</evidence>
<name>A0A0N4ZVH4_PARTI</name>
<keyword evidence="3" id="KW-1185">Reference proteome</keyword>